<sequence length="103" mass="12127">MKEEEDIPRLGLNRRRSVDVMNRLIWRRSVEEAADRLNRRRSVDEATTRTFGEPIATAIAAEKRESKRRLENRRGRSDFPQPYFDFQPDAATSPIRTKPKDLN</sequence>
<evidence type="ECO:0000313" key="2">
    <source>
        <dbReference type="EMBL" id="KAF3521577.1"/>
    </source>
</evidence>
<dbReference type="EMBL" id="QGKX02001347">
    <property type="protein sequence ID" value="KAF3521577.1"/>
    <property type="molecule type" value="Genomic_DNA"/>
</dbReference>
<proteinExistence type="predicted"/>
<organism evidence="2 3">
    <name type="scientific">Brassica cretica</name>
    <name type="common">Mustard</name>
    <dbReference type="NCBI Taxonomy" id="69181"/>
    <lineage>
        <taxon>Eukaryota</taxon>
        <taxon>Viridiplantae</taxon>
        <taxon>Streptophyta</taxon>
        <taxon>Embryophyta</taxon>
        <taxon>Tracheophyta</taxon>
        <taxon>Spermatophyta</taxon>
        <taxon>Magnoliopsida</taxon>
        <taxon>eudicotyledons</taxon>
        <taxon>Gunneridae</taxon>
        <taxon>Pentapetalae</taxon>
        <taxon>rosids</taxon>
        <taxon>malvids</taxon>
        <taxon>Brassicales</taxon>
        <taxon>Brassicaceae</taxon>
        <taxon>Brassiceae</taxon>
        <taxon>Brassica</taxon>
    </lineage>
</organism>
<feature type="compositionally biased region" description="Basic and acidic residues" evidence="1">
    <location>
        <begin position="62"/>
        <end position="77"/>
    </location>
</feature>
<gene>
    <name evidence="2" type="ORF">F2Q69_00048661</name>
</gene>
<feature type="region of interest" description="Disordered" evidence="1">
    <location>
        <begin position="62"/>
        <end position="103"/>
    </location>
</feature>
<evidence type="ECO:0000256" key="1">
    <source>
        <dbReference type="SAM" id="MobiDB-lite"/>
    </source>
</evidence>
<dbReference type="Proteomes" id="UP000712600">
    <property type="component" value="Unassembled WGS sequence"/>
</dbReference>
<dbReference type="AlphaFoldDB" id="A0A8S9PFC4"/>
<accession>A0A8S9PFC4</accession>
<reference evidence="2" key="1">
    <citation type="submission" date="2019-12" db="EMBL/GenBank/DDBJ databases">
        <title>Genome sequencing and annotation of Brassica cretica.</title>
        <authorList>
            <person name="Studholme D.J."/>
            <person name="Sarris P."/>
        </authorList>
    </citation>
    <scope>NUCLEOTIDE SEQUENCE</scope>
    <source>
        <strain evidence="2">PFS-109/04</strain>
        <tissue evidence="2">Leaf</tissue>
    </source>
</reference>
<protein>
    <submittedName>
        <fullName evidence="2">Uncharacterized protein</fullName>
    </submittedName>
</protein>
<comment type="caution">
    <text evidence="2">The sequence shown here is derived from an EMBL/GenBank/DDBJ whole genome shotgun (WGS) entry which is preliminary data.</text>
</comment>
<name>A0A8S9PFC4_BRACR</name>
<evidence type="ECO:0000313" key="3">
    <source>
        <dbReference type="Proteomes" id="UP000712600"/>
    </source>
</evidence>